<organism evidence="1 2">
    <name type="scientific">Streptomyces bingchenggensis (strain BCW-1)</name>
    <dbReference type="NCBI Taxonomy" id="749414"/>
    <lineage>
        <taxon>Bacteria</taxon>
        <taxon>Bacillati</taxon>
        <taxon>Actinomycetota</taxon>
        <taxon>Actinomycetes</taxon>
        <taxon>Kitasatosporales</taxon>
        <taxon>Streptomycetaceae</taxon>
        <taxon>Streptomyces</taxon>
    </lineage>
</organism>
<dbReference type="EMBL" id="CP002047">
    <property type="protein sequence ID" value="ADI03700.1"/>
    <property type="molecule type" value="Genomic_DNA"/>
</dbReference>
<keyword evidence="2" id="KW-1185">Reference proteome</keyword>
<evidence type="ECO:0000313" key="2">
    <source>
        <dbReference type="Proteomes" id="UP000000377"/>
    </source>
</evidence>
<gene>
    <name evidence="1" type="ordered locus">SBI_00579</name>
</gene>
<evidence type="ECO:0000313" key="1">
    <source>
        <dbReference type="EMBL" id="ADI03700.1"/>
    </source>
</evidence>
<proteinExistence type="predicted"/>
<sequence length="63" mass="6960">MTIPLTAGSASAAPQYRYFSTYKSAVDCQTAGNTLAQQGRITQFNCNGKIVQGREKVWDLFVR</sequence>
<dbReference type="Proteomes" id="UP000000377">
    <property type="component" value="Chromosome"/>
</dbReference>
<reference evidence="1 2" key="1">
    <citation type="journal article" date="2010" name="J. Bacteriol.">
        <title>Genome sequence of the milbemycin-producing bacterium Streptomyces bingchenggensis.</title>
        <authorList>
            <person name="Wang X.J."/>
            <person name="Yan Y.J."/>
            <person name="Zhang B."/>
            <person name="An J."/>
            <person name="Wang J.J."/>
            <person name="Tian J."/>
            <person name="Jiang L."/>
            <person name="Chen Y.H."/>
            <person name="Huang S.X."/>
            <person name="Yin M."/>
            <person name="Zhang J."/>
            <person name="Gao A.L."/>
            <person name="Liu C.X."/>
            <person name="Zhu Z.X."/>
            <person name="Xiang W.S."/>
        </authorList>
    </citation>
    <scope>NUCLEOTIDE SEQUENCE [LARGE SCALE GENOMIC DNA]</scope>
    <source>
        <strain evidence="1 2">BCW-1</strain>
    </source>
</reference>
<dbReference type="PATRIC" id="fig|749414.3.peg.595"/>
<dbReference type="AlphaFoldDB" id="D7C0K9"/>
<protein>
    <submittedName>
        <fullName evidence="1">Uncharacterized protein</fullName>
    </submittedName>
</protein>
<dbReference type="KEGG" id="sbh:SBI_00579"/>
<dbReference type="HOGENOM" id="CLU_2883816_0_0_11"/>
<name>D7C0K9_STRBB</name>
<dbReference type="RefSeq" id="WP_014173179.1">
    <property type="nucleotide sequence ID" value="NC_016582.1"/>
</dbReference>
<accession>D7C0K9</accession>